<gene>
    <name evidence="1" type="ORF">RhiirC2_798446</name>
</gene>
<accession>A0A2N1M6H0</accession>
<evidence type="ECO:0000313" key="2">
    <source>
        <dbReference type="Proteomes" id="UP000233469"/>
    </source>
</evidence>
<comment type="caution">
    <text evidence="1">The sequence shown here is derived from an EMBL/GenBank/DDBJ whole genome shotgun (WGS) entry which is preliminary data.</text>
</comment>
<reference evidence="1 2" key="2">
    <citation type="submission" date="2017-10" db="EMBL/GenBank/DDBJ databases">
        <title>Extensive intraspecific genome diversity in a model arbuscular mycorrhizal fungus.</title>
        <authorList>
            <person name="Chen E.C.H."/>
            <person name="Morin E."/>
            <person name="Baudet D."/>
            <person name="Noel J."/>
            <person name="Ndikumana S."/>
            <person name="Charron P."/>
            <person name="St-Onge C."/>
            <person name="Giorgi J."/>
            <person name="Grigoriev I.V."/>
            <person name="Roux C."/>
            <person name="Martin F.M."/>
            <person name="Corradi N."/>
        </authorList>
    </citation>
    <scope>NUCLEOTIDE SEQUENCE [LARGE SCALE GENOMIC DNA]</scope>
    <source>
        <strain evidence="1 2">C2</strain>
    </source>
</reference>
<protein>
    <submittedName>
        <fullName evidence="1">Uncharacterized protein</fullName>
    </submittedName>
</protein>
<name>A0A2N1M6H0_9GLOM</name>
<proteinExistence type="predicted"/>
<organism evidence="1 2">
    <name type="scientific">Rhizophagus irregularis</name>
    <dbReference type="NCBI Taxonomy" id="588596"/>
    <lineage>
        <taxon>Eukaryota</taxon>
        <taxon>Fungi</taxon>
        <taxon>Fungi incertae sedis</taxon>
        <taxon>Mucoromycota</taxon>
        <taxon>Glomeromycotina</taxon>
        <taxon>Glomeromycetes</taxon>
        <taxon>Glomerales</taxon>
        <taxon>Glomeraceae</taxon>
        <taxon>Rhizophagus</taxon>
    </lineage>
</organism>
<dbReference type="EMBL" id="LLXL01004619">
    <property type="protein sequence ID" value="PKK57221.1"/>
    <property type="molecule type" value="Genomic_DNA"/>
</dbReference>
<evidence type="ECO:0000313" key="1">
    <source>
        <dbReference type="EMBL" id="PKK57221.1"/>
    </source>
</evidence>
<sequence>MGKYCSNCKATKEVNSSASYCPTCGNSFGEIVKKQDDNMNLDMLKKKCKADEAFEEYEYVYGIVTIGENTEAIYCSSKTEYRISLTEDALDDDTELRLLKDTAMNHHLRGVMCKKK</sequence>
<dbReference type="AlphaFoldDB" id="A0A2N1M6H0"/>
<dbReference type="VEuPathDB" id="FungiDB:FUN_008611"/>
<dbReference type="Proteomes" id="UP000233469">
    <property type="component" value="Unassembled WGS sequence"/>
</dbReference>
<reference evidence="1 2" key="1">
    <citation type="submission" date="2016-04" db="EMBL/GenBank/DDBJ databases">
        <title>Genome analyses suggest a sexual origin of heterokaryosis in a supposedly ancient asexual fungus.</title>
        <authorList>
            <person name="Ropars J."/>
            <person name="Sedzielewska K."/>
            <person name="Noel J."/>
            <person name="Charron P."/>
            <person name="Farinelli L."/>
            <person name="Marton T."/>
            <person name="Kruger M."/>
            <person name="Pelin A."/>
            <person name="Brachmann A."/>
            <person name="Corradi N."/>
        </authorList>
    </citation>
    <scope>NUCLEOTIDE SEQUENCE [LARGE SCALE GENOMIC DNA]</scope>
    <source>
        <strain evidence="1 2">C2</strain>
    </source>
</reference>